<evidence type="ECO:0000256" key="1">
    <source>
        <dbReference type="SAM" id="MobiDB-lite"/>
    </source>
</evidence>
<feature type="compositionally biased region" description="Polar residues" evidence="1">
    <location>
        <begin position="189"/>
        <end position="202"/>
    </location>
</feature>
<reference evidence="2" key="1">
    <citation type="submission" date="2021-02" db="EMBL/GenBank/DDBJ databases">
        <authorList>
            <person name="Dougan E. K."/>
            <person name="Rhodes N."/>
            <person name="Thang M."/>
            <person name="Chan C."/>
        </authorList>
    </citation>
    <scope>NUCLEOTIDE SEQUENCE</scope>
</reference>
<dbReference type="EMBL" id="CAJNNV010024511">
    <property type="protein sequence ID" value="CAE8610059.1"/>
    <property type="molecule type" value="Genomic_DNA"/>
</dbReference>
<feature type="compositionally biased region" description="Basic and acidic residues" evidence="1">
    <location>
        <begin position="80"/>
        <end position="98"/>
    </location>
</feature>
<proteinExistence type="predicted"/>
<comment type="caution">
    <text evidence="2">The sequence shown here is derived from an EMBL/GenBank/DDBJ whole genome shotgun (WGS) entry which is preliminary data.</text>
</comment>
<protein>
    <submittedName>
        <fullName evidence="2">Uncharacterized protein</fullName>
    </submittedName>
</protein>
<feature type="compositionally biased region" description="Polar residues" evidence="1">
    <location>
        <begin position="99"/>
        <end position="120"/>
    </location>
</feature>
<evidence type="ECO:0000313" key="4">
    <source>
        <dbReference type="Proteomes" id="UP000654075"/>
    </source>
</evidence>
<dbReference type="Proteomes" id="UP000654075">
    <property type="component" value="Unassembled WGS sequence"/>
</dbReference>
<feature type="compositionally biased region" description="Gly residues" evidence="1">
    <location>
        <begin position="329"/>
        <end position="341"/>
    </location>
</feature>
<keyword evidence="4" id="KW-1185">Reference proteome</keyword>
<evidence type="ECO:0000313" key="3">
    <source>
        <dbReference type="EMBL" id="CAE8704805.1"/>
    </source>
</evidence>
<organism evidence="2 4">
    <name type="scientific">Polarella glacialis</name>
    <name type="common">Dinoflagellate</name>
    <dbReference type="NCBI Taxonomy" id="89957"/>
    <lineage>
        <taxon>Eukaryota</taxon>
        <taxon>Sar</taxon>
        <taxon>Alveolata</taxon>
        <taxon>Dinophyceae</taxon>
        <taxon>Suessiales</taxon>
        <taxon>Suessiaceae</taxon>
        <taxon>Polarella</taxon>
    </lineage>
</organism>
<feature type="region of interest" description="Disordered" evidence="1">
    <location>
        <begin position="62"/>
        <end position="347"/>
    </location>
</feature>
<feature type="compositionally biased region" description="Polar residues" evidence="1">
    <location>
        <begin position="307"/>
        <end position="322"/>
    </location>
</feature>
<dbReference type="Proteomes" id="UP000626109">
    <property type="component" value="Unassembled WGS sequence"/>
</dbReference>
<name>A0A813FE02_POLGL</name>
<gene>
    <name evidence="2" type="ORF">PGLA1383_LOCUS27883</name>
    <name evidence="3" type="ORF">PGLA2088_LOCUS33374</name>
</gene>
<dbReference type="AlphaFoldDB" id="A0A813FE02"/>
<feature type="compositionally biased region" description="Polar residues" evidence="1">
    <location>
        <begin position="70"/>
        <end position="79"/>
    </location>
</feature>
<sequence>MSCEDLYREVPDGKFSISRICAEARGETASGNRAAKVTAAPLPQGRLDRLAAFKARRQNDTELAAAAELTSRQSTPQNVNRREDSADGNRASQDDRQQQEASEGAQVSAQCTVSGETQQLAPRPRVKSGFLVPKGGPEIKPSQPPPPPPDVRNRRSALASQGVPRRGALLPAATAEAQLGELGRHETAATHSQHGEQPQSPATDGYPYSHDPKAQRLKGPGAGLPEPAAASQVVIGAPVRSSSSQGRRWRSQKIEPTSSDSFAVGTDESGAHRSVGRGIANLDGAGDANDDRPNRRASGRGRGDRSFQTSEATNAFSSQSMGQARGSLGRNGGRGCNGRAGGTSVRSSRDLSLGVLFGGYTRDLTTAVD</sequence>
<accession>A0A813FE02</accession>
<dbReference type="EMBL" id="CAJNNW010030864">
    <property type="protein sequence ID" value="CAE8704805.1"/>
    <property type="molecule type" value="Genomic_DNA"/>
</dbReference>
<evidence type="ECO:0000313" key="2">
    <source>
        <dbReference type="EMBL" id="CAE8610059.1"/>
    </source>
</evidence>